<dbReference type="SUPFAM" id="SSF54736">
    <property type="entry name" value="ClpS-like"/>
    <property type="match status" value="1"/>
</dbReference>
<dbReference type="Pfam" id="PF00112">
    <property type="entry name" value="Peptidase_C1"/>
    <property type="match status" value="1"/>
</dbReference>
<dbReference type="GO" id="GO:0006412">
    <property type="term" value="P:translation"/>
    <property type="evidence" value="ECO:0007669"/>
    <property type="project" value="InterPro"/>
</dbReference>
<dbReference type="FunFam" id="3.90.70.10:FF:000031">
    <property type="entry name" value="Cathepsin B"/>
    <property type="match status" value="1"/>
</dbReference>
<dbReference type="GO" id="GO:0005762">
    <property type="term" value="C:mitochondrial large ribosomal subunit"/>
    <property type="evidence" value="ECO:0007669"/>
    <property type="project" value="TreeGrafter"/>
</dbReference>
<dbReference type="Gene3D" id="3.90.70.10">
    <property type="entry name" value="Cysteine proteinases"/>
    <property type="match status" value="1"/>
</dbReference>
<evidence type="ECO:0000256" key="3">
    <source>
        <dbReference type="ARBA" id="ARBA00022729"/>
    </source>
</evidence>
<evidence type="ECO:0000256" key="2">
    <source>
        <dbReference type="ARBA" id="ARBA00022670"/>
    </source>
</evidence>
<dbReference type="AlphaFoldDB" id="A0A183BSG7"/>
<dbReference type="GO" id="GO:0006508">
    <property type="term" value="P:proteolysis"/>
    <property type="evidence" value="ECO:0007669"/>
    <property type="project" value="UniProtKB-KW"/>
</dbReference>
<comment type="similarity">
    <text evidence="1">Belongs to the bacterial ribosomal protein bL12 family.</text>
</comment>
<reference evidence="12" key="2">
    <citation type="submission" date="2014-05" db="EMBL/GenBank/DDBJ databases">
        <title>The genome and life-stage specific transcriptomes of Globodera pallida elucidate key aspects of plant parasitism by a cyst nematode.</title>
        <authorList>
            <person name="Cotton J.A."/>
            <person name="Lilley C.J."/>
            <person name="Jones L.M."/>
            <person name="Kikuchi T."/>
            <person name="Reid A.J."/>
            <person name="Thorpe P."/>
            <person name="Tsai I.J."/>
            <person name="Beasley H."/>
            <person name="Blok V."/>
            <person name="Cock P.J.A."/>
            <person name="Van den Akker S.E."/>
            <person name="Holroyd N."/>
            <person name="Hunt M."/>
            <person name="Mantelin S."/>
            <person name="Naghra H."/>
            <person name="Pain A."/>
            <person name="Palomares-Rius J.E."/>
            <person name="Zarowiecki M."/>
            <person name="Berriman M."/>
            <person name="Jones J.T."/>
            <person name="Urwin P.E."/>
        </authorList>
    </citation>
    <scope>NUCLEOTIDE SEQUENCE [LARGE SCALE GENOMIC DNA]</scope>
    <source>
        <strain evidence="12">Lindley</strain>
    </source>
</reference>
<dbReference type="CDD" id="cd00387">
    <property type="entry name" value="Ribosomal_L7_L12"/>
    <property type="match status" value="1"/>
</dbReference>
<keyword evidence="6" id="KW-0689">Ribosomal protein</keyword>
<dbReference type="GO" id="GO:0003735">
    <property type="term" value="F:structural constituent of ribosome"/>
    <property type="evidence" value="ECO:0007669"/>
    <property type="project" value="InterPro"/>
</dbReference>
<feature type="compositionally biased region" description="Low complexity" evidence="10">
    <location>
        <begin position="308"/>
        <end position="322"/>
    </location>
</feature>
<feature type="compositionally biased region" description="Low complexity" evidence="10">
    <location>
        <begin position="195"/>
        <end position="211"/>
    </location>
</feature>
<evidence type="ECO:0000256" key="6">
    <source>
        <dbReference type="ARBA" id="ARBA00022980"/>
    </source>
</evidence>
<evidence type="ECO:0000256" key="8">
    <source>
        <dbReference type="ARBA" id="ARBA00023157"/>
    </source>
</evidence>
<keyword evidence="12" id="KW-1185">Reference proteome</keyword>
<evidence type="ECO:0000256" key="5">
    <source>
        <dbReference type="ARBA" id="ARBA00022807"/>
    </source>
</evidence>
<dbReference type="PANTHER" id="PTHR45987:SF4">
    <property type="entry name" value="LARGE RIBOSOMAL SUBUNIT PROTEIN BL12M"/>
    <property type="match status" value="1"/>
</dbReference>
<evidence type="ECO:0000313" key="13">
    <source>
        <dbReference type="WBParaSite" id="GPLIN_000355300"/>
    </source>
</evidence>
<feature type="region of interest" description="Disordered" evidence="10">
    <location>
        <begin position="305"/>
        <end position="327"/>
    </location>
</feature>
<dbReference type="InterPro" id="IPR000206">
    <property type="entry name" value="Ribosomal_bL12"/>
</dbReference>
<reference evidence="13" key="3">
    <citation type="submission" date="2016-06" db="UniProtKB">
        <authorList>
            <consortium name="WormBaseParasite"/>
        </authorList>
    </citation>
    <scope>IDENTIFICATION</scope>
</reference>
<dbReference type="PANTHER" id="PTHR45987">
    <property type="entry name" value="39S RIBOSOMAL PROTEIN L12"/>
    <property type="match status" value="1"/>
</dbReference>
<dbReference type="Pfam" id="PF16320">
    <property type="entry name" value="Ribosomal_L12_N"/>
    <property type="match status" value="1"/>
</dbReference>
<evidence type="ECO:0000256" key="7">
    <source>
        <dbReference type="ARBA" id="ARBA00023145"/>
    </source>
</evidence>
<name>A0A183BSG7_GLOPA</name>
<keyword evidence="7" id="KW-0865">Zymogen</keyword>
<dbReference type="Proteomes" id="UP000050741">
    <property type="component" value="Unassembled WGS sequence"/>
</dbReference>
<dbReference type="GO" id="GO:0003729">
    <property type="term" value="F:mRNA binding"/>
    <property type="evidence" value="ECO:0007669"/>
    <property type="project" value="TreeGrafter"/>
</dbReference>
<dbReference type="WBParaSite" id="GPLIN_000355300">
    <property type="protein sequence ID" value="GPLIN_000355300"/>
    <property type="gene ID" value="GPLIN_000355300"/>
</dbReference>
<dbReference type="InterPro" id="IPR036235">
    <property type="entry name" value="Ribosomal_bL12_oligo_N_sf"/>
</dbReference>
<feature type="region of interest" description="Disordered" evidence="10">
    <location>
        <begin position="190"/>
        <end position="215"/>
    </location>
</feature>
<keyword evidence="3" id="KW-0732">Signal</keyword>
<evidence type="ECO:0000313" key="12">
    <source>
        <dbReference type="Proteomes" id="UP000050741"/>
    </source>
</evidence>
<proteinExistence type="inferred from homology"/>
<feature type="compositionally biased region" description="Acidic residues" evidence="10">
    <location>
        <begin position="634"/>
        <end position="645"/>
    </location>
</feature>
<evidence type="ECO:0000256" key="9">
    <source>
        <dbReference type="ARBA" id="ARBA00023274"/>
    </source>
</evidence>
<dbReference type="InterPro" id="IPR000668">
    <property type="entry name" value="Peptidase_C1A_C"/>
</dbReference>
<organism evidence="12 13">
    <name type="scientific">Globodera pallida</name>
    <name type="common">Potato cyst nematode worm</name>
    <name type="synonym">Heterodera pallida</name>
    <dbReference type="NCBI Taxonomy" id="36090"/>
    <lineage>
        <taxon>Eukaryota</taxon>
        <taxon>Metazoa</taxon>
        <taxon>Ecdysozoa</taxon>
        <taxon>Nematoda</taxon>
        <taxon>Chromadorea</taxon>
        <taxon>Rhabditida</taxon>
        <taxon>Tylenchina</taxon>
        <taxon>Tylenchomorpha</taxon>
        <taxon>Tylenchoidea</taxon>
        <taxon>Heteroderidae</taxon>
        <taxon>Heteroderinae</taxon>
        <taxon>Globodera</taxon>
    </lineage>
</organism>
<dbReference type="SMART" id="SM00645">
    <property type="entry name" value="Pept_C1"/>
    <property type="match status" value="1"/>
</dbReference>
<accession>A0A183BSG7</accession>
<keyword evidence="5" id="KW-0788">Thiol protease</keyword>
<sequence>MIASGCSLNIHRTALALLVRRTFASVAGLPLEEGPSVSLPSLDREKDVSPRVRSLVEQIAALSLIEVSDLNFALKKRLNIPDTPAMSMSMEMMAGMMGTQAAAATGAQPQSQAQEESLSTKTSYAVKLTKFDDAKKIALIKEVRGVIPGMNLVQTKKLIESAPVQIKADMGKTEADELKALLEKHGAECEKALSQQKNQQKQQQQKKGQGNDQRSAAAKALTFKCSVCMSMMPDPKTYKQHFESKHPKAIDTFSHWIDSRFPLDKWMEMRNSPPFLLLLLLFALPPVPADQFRFFGTPIRNDRRRHLASSSADSSSESSETSPARGAYTGRVSIAAGELRTARPSPRAEQLRGQSLVDYVNGRQGLWRAELSPKFESYDESVKWRMMGVNNVRHSIKAKKMLGKTRFLDLDLPDSFDARQQWPFCPSIGLIRDQSSCGSCWAFGAVEAMSDRTCIASGQKIQITLSADDLLSCCRKCGFGCDGGEPLQAWRFWVKEGIVSGSNFSVHGGCRPYPFPPCEHHSNKTHFEPCKTELYPTPKCERTCQNSYNIRQYKQDKFYGKSAYAVENSMKAIQNELYVNGPVEVAFEVYEDFMNYKGGVYYVSSPSSEGHWQQRRRGDEAPTQYDDNNAVEQQQEEGEEEEENE</sequence>
<dbReference type="InterPro" id="IPR014719">
    <property type="entry name" value="Ribosomal_bL12_C/ClpS-like"/>
</dbReference>
<protein>
    <submittedName>
        <fullName evidence="13">Pept_C1 domain-containing protein</fullName>
    </submittedName>
</protein>
<evidence type="ECO:0000256" key="1">
    <source>
        <dbReference type="ARBA" id="ARBA00007197"/>
    </source>
</evidence>
<dbReference type="Gene3D" id="3.30.1390.10">
    <property type="match status" value="1"/>
</dbReference>
<dbReference type="InterPro" id="IPR008932">
    <property type="entry name" value="Ribosomal_bL12_oligo"/>
</dbReference>
<dbReference type="SUPFAM" id="SSF48300">
    <property type="entry name" value="Ribosomal protein L7/12, oligomerisation (N-terminal) domain"/>
    <property type="match status" value="1"/>
</dbReference>
<keyword evidence="8" id="KW-1015">Disulfide bond</keyword>
<keyword evidence="2" id="KW-0645">Protease</keyword>
<evidence type="ECO:0000256" key="4">
    <source>
        <dbReference type="ARBA" id="ARBA00022801"/>
    </source>
</evidence>
<reference evidence="12" key="1">
    <citation type="submission" date="2013-12" db="EMBL/GenBank/DDBJ databases">
        <authorList>
            <person name="Aslett M."/>
        </authorList>
    </citation>
    <scope>NUCLEOTIDE SEQUENCE [LARGE SCALE GENOMIC DNA]</scope>
    <source>
        <strain evidence="12">Lindley</strain>
    </source>
</reference>
<dbReference type="InterPro" id="IPR000169">
    <property type="entry name" value="Pept_cys_AS"/>
</dbReference>
<feature type="region of interest" description="Disordered" evidence="10">
    <location>
        <begin position="606"/>
        <end position="645"/>
    </location>
</feature>
<dbReference type="Gene3D" id="1.20.5.710">
    <property type="entry name" value="Single helix bin"/>
    <property type="match status" value="1"/>
</dbReference>
<dbReference type="InterPro" id="IPR013823">
    <property type="entry name" value="Ribosomal_bL12_C"/>
</dbReference>
<keyword evidence="4" id="KW-0378">Hydrolase</keyword>
<dbReference type="SUPFAM" id="SSF54001">
    <property type="entry name" value="Cysteine proteinases"/>
    <property type="match status" value="1"/>
</dbReference>
<feature type="domain" description="Peptidase C1A papain C-terminal" evidence="11">
    <location>
        <begin position="412"/>
        <end position="623"/>
    </location>
</feature>
<dbReference type="GO" id="GO:0008234">
    <property type="term" value="F:cysteine-type peptidase activity"/>
    <property type="evidence" value="ECO:0007669"/>
    <property type="project" value="UniProtKB-KW"/>
</dbReference>
<keyword evidence="9" id="KW-0687">Ribonucleoprotein</keyword>
<evidence type="ECO:0000256" key="10">
    <source>
        <dbReference type="SAM" id="MobiDB-lite"/>
    </source>
</evidence>
<dbReference type="CDD" id="cd02620">
    <property type="entry name" value="Peptidase_C1A_CathepsinB"/>
    <property type="match status" value="1"/>
</dbReference>
<dbReference type="Pfam" id="PF00542">
    <property type="entry name" value="Ribosomal_L12"/>
    <property type="match status" value="1"/>
</dbReference>
<dbReference type="SUPFAM" id="SSF118359">
    <property type="entry name" value="Expressed protein At2g23090/F21P24.15"/>
    <property type="match status" value="1"/>
</dbReference>
<dbReference type="InterPro" id="IPR038765">
    <property type="entry name" value="Papain-like_cys_pep_sf"/>
</dbReference>
<dbReference type="PROSITE" id="PS00139">
    <property type="entry name" value="THIOL_PROTEASE_CYS"/>
    <property type="match status" value="1"/>
</dbReference>
<evidence type="ECO:0000259" key="11">
    <source>
        <dbReference type="SMART" id="SM00645"/>
    </source>
</evidence>